<dbReference type="Gene3D" id="2.10.260.10">
    <property type="match status" value="1"/>
</dbReference>
<dbReference type="NCBIfam" id="TIGR01439">
    <property type="entry name" value="lp_hng_hel_AbrB"/>
    <property type="match status" value="1"/>
</dbReference>
<comment type="caution">
    <text evidence="2">The sequence shown here is derived from an EMBL/GenBank/DDBJ whole genome shotgun (WGS) entry which is preliminary data.</text>
</comment>
<organism evidence="2">
    <name type="scientific">marine sediment metagenome</name>
    <dbReference type="NCBI Taxonomy" id="412755"/>
    <lineage>
        <taxon>unclassified sequences</taxon>
        <taxon>metagenomes</taxon>
        <taxon>ecological metagenomes</taxon>
    </lineage>
</organism>
<dbReference type="Pfam" id="PF04014">
    <property type="entry name" value="MazE_antitoxin"/>
    <property type="match status" value="1"/>
</dbReference>
<dbReference type="SUPFAM" id="SSF89447">
    <property type="entry name" value="AbrB/MazE/MraZ-like"/>
    <property type="match status" value="1"/>
</dbReference>
<accession>X0RVM2</accession>
<gene>
    <name evidence="2" type="ORF">S01H1_14642</name>
</gene>
<evidence type="ECO:0000313" key="2">
    <source>
        <dbReference type="EMBL" id="GAF67802.1"/>
    </source>
</evidence>
<proteinExistence type="predicted"/>
<reference evidence="2" key="1">
    <citation type="journal article" date="2014" name="Front. Microbiol.">
        <title>High frequency of phylogenetically diverse reductive dehalogenase-homologous genes in deep subseafloor sedimentary metagenomes.</title>
        <authorList>
            <person name="Kawai M."/>
            <person name="Futagami T."/>
            <person name="Toyoda A."/>
            <person name="Takaki Y."/>
            <person name="Nishi S."/>
            <person name="Hori S."/>
            <person name="Arai W."/>
            <person name="Tsubouchi T."/>
            <person name="Morono Y."/>
            <person name="Uchiyama I."/>
            <person name="Ito T."/>
            <person name="Fujiyama A."/>
            <person name="Inagaki F."/>
            <person name="Takami H."/>
        </authorList>
    </citation>
    <scope>NUCLEOTIDE SEQUENCE</scope>
    <source>
        <strain evidence="2">Expedition CK06-06</strain>
    </source>
</reference>
<dbReference type="InterPro" id="IPR007159">
    <property type="entry name" value="SpoVT-AbrB_dom"/>
</dbReference>
<protein>
    <recommendedName>
        <fullName evidence="1">SpoVT-AbrB domain-containing protein</fullName>
    </recommendedName>
</protein>
<dbReference type="SMART" id="SM00966">
    <property type="entry name" value="SpoVT_AbrB"/>
    <property type="match status" value="1"/>
</dbReference>
<feature type="domain" description="SpoVT-AbrB" evidence="1">
    <location>
        <begin position="4"/>
        <end position="50"/>
    </location>
</feature>
<name>X0RVM2_9ZZZZ</name>
<dbReference type="InterPro" id="IPR037914">
    <property type="entry name" value="SpoVT-AbrB_sf"/>
</dbReference>
<dbReference type="AlphaFoldDB" id="X0RVM2"/>
<sequence length="88" mass="10168">MTIVNISNHGRITIPSELRKKYGWRDGDKVIIIDDPTEGIKILPYIPDEKIPGILERKVGIKIIEEISKERKLEVEQEKTKLYKNVPS</sequence>
<evidence type="ECO:0000259" key="1">
    <source>
        <dbReference type="SMART" id="SM00966"/>
    </source>
</evidence>
<dbReference type="GO" id="GO:0003677">
    <property type="term" value="F:DNA binding"/>
    <property type="evidence" value="ECO:0007669"/>
    <property type="project" value="InterPro"/>
</dbReference>
<dbReference type="EMBL" id="BARS01007624">
    <property type="protein sequence ID" value="GAF67802.1"/>
    <property type="molecule type" value="Genomic_DNA"/>
</dbReference>